<gene>
    <name evidence="2" type="ORF">XAC3562_430010</name>
</gene>
<sequence length="84" mass="9173">MDLGLRLRSAVSVSIEGVPPVRDGFYRQGLGDPLMLGKPHETSFPQEFFTVKDRFGLNSKQEGLDPTSGDLPSVLSPTRSAGRR</sequence>
<dbReference type="Proteomes" id="UP000052230">
    <property type="component" value="Unassembled WGS sequence"/>
</dbReference>
<comment type="caution">
    <text evidence="2">The sequence shown here is derived from an EMBL/GenBank/DDBJ whole genome shotgun (WGS) entry which is preliminary data.</text>
</comment>
<proteinExistence type="predicted"/>
<reference evidence="2 3" key="1">
    <citation type="submission" date="2014-09" db="EMBL/GenBank/DDBJ databases">
        <authorList>
            <person name="Regsiter A."/>
        </authorList>
    </citation>
    <scope>NUCLEOTIDE SEQUENCE [LARGE SCALE GENOMIC DNA]</scope>
</reference>
<feature type="region of interest" description="Disordered" evidence="1">
    <location>
        <begin position="59"/>
        <end position="84"/>
    </location>
</feature>
<accession>A0A0U5FDM3</accession>
<name>A0A0U5FDM3_XANCI</name>
<keyword evidence="3" id="KW-1185">Reference proteome</keyword>
<dbReference type="EMBL" id="CCXZ01000137">
    <property type="protein sequence ID" value="CEG16538.1"/>
    <property type="molecule type" value="Genomic_DNA"/>
</dbReference>
<evidence type="ECO:0000256" key="1">
    <source>
        <dbReference type="SAM" id="MobiDB-lite"/>
    </source>
</evidence>
<feature type="compositionally biased region" description="Polar residues" evidence="1">
    <location>
        <begin position="75"/>
        <end position="84"/>
    </location>
</feature>
<evidence type="ECO:0000313" key="2">
    <source>
        <dbReference type="EMBL" id="CEG16538.1"/>
    </source>
</evidence>
<protein>
    <submittedName>
        <fullName evidence="2">Uncharacterized protein</fullName>
    </submittedName>
</protein>
<evidence type="ECO:0000313" key="3">
    <source>
        <dbReference type="Proteomes" id="UP000052230"/>
    </source>
</evidence>
<dbReference type="AlphaFoldDB" id="A0A0U5FDM3"/>
<organism evidence="2 3">
    <name type="scientific">Xanthomonas citri pv. citri</name>
    <dbReference type="NCBI Taxonomy" id="611301"/>
    <lineage>
        <taxon>Bacteria</taxon>
        <taxon>Pseudomonadati</taxon>
        <taxon>Pseudomonadota</taxon>
        <taxon>Gammaproteobacteria</taxon>
        <taxon>Lysobacterales</taxon>
        <taxon>Lysobacteraceae</taxon>
        <taxon>Xanthomonas</taxon>
    </lineage>
</organism>